<evidence type="ECO:0000259" key="2">
    <source>
        <dbReference type="PROSITE" id="PS50983"/>
    </source>
</evidence>
<dbReference type="InterPro" id="IPR050902">
    <property type="entry name" value="ABC_Transporter_SBP"/>
</dbReference>
<dbReference type="PROSITE" id="PS51257">
    <property type="entry name" value="PROKAR_LIPOPROTEIN"/>
    <property type="match status" value="1"/>
</dbReference>
<comment type="similarity">
    <text evidence="1">Belongs to the bacterial solute-binding protein 8 family.</text>
</comment>
<accession>A0A2U3JWT6</accession>
<dbReference type="OrthoDB" id="9787830at2"/>
<feature type="domain" description="Fe/B12 periplasmic-binding" evidence="2">
    <location>
        <begin position="72"/>
        <end position="355"/>
    </location>
</feature>
<organism evidence="3 4">
    <name type="scientific">Candidatus Desulfosporosinus infrequens</name>
    <dbReference type="NCBI Taxonomy" id="2043169"/>
    <lineage>
        <taxon>Bacteria</taxon>
        <taxon>Bacillati</taxon>
        <taxon>Bacillota</taxon>
        <taxon>Clostridia</taxon>
        <taxon>Eubacteriales</taxon>
        <taxon>Desulfitobacteriaceae</taxon>
        <taxon>Desulfosporosinus</taxon>
    </lineage>
</organism>
<dbReference type="AlphaFoldDB" id="A0A2U3JWT6"/>
<dbReference type="InterPro" id="IPR002491">
    <property type="entry name" value="ABC_transptr_periplasmic_BD"/>
</dbReference>
<dbReference type="Proteomes" id="UP000238916">
    <property type="component" value="Unassembled WGS sequence"/>
</dbReference>
<gene>
    <name evidence="3" type="ORF">SBF1_110029</name>
</gene>
<evidence type="ECO:0000313" key="3">
    <source>
        <dbReference type="EMBL" id="SPF31903.1"/>
    </source>
</evidence>
<dbReference type="Pfam" id="PF01497">
    <property type="entry name" value="Peripla_BP_2"/>
    <property type="match status" value="1"/>
</dbReference>
<reference evidence="4" key="1">
    <citation type="submission" date="2018-02" db="EMBL/GenBank/DDBJ databases">
        <authorList>
            <person name="Hausmann B."/>
        </authorList>
    </citation>
    <scope>NUCLEOTIDE SEQUENCE [LARGE SCALE GENOMIC DNA]</scope>
    <source>
        <strain evidence="4">Peat soil MAG SbF1</strain>
    </source>
</reference>
<proteinExistence type="inferred from homology"/>
<dbReference type="PROSITE" id="PS50983">
    <property type="entry name" value="FE_B12_PBP"/>
    <property type="match status" value="1"/>
</dbReference>
<sequence length="375" mass="40739">MKDKRIITLILVIVMASLLLFGCSSTKTSSSPATGASASPSAASTAASSSSNVTTVTDFAGTTFSAAKPVKTVMGLHPIFTMLALRLAPAKVVSVDKVFTTSYLVKGSLTDLLTNLGLDHIKSLPVTNTSIMQPVDPEQVLNLNPDVVVTLNKDINAAKLKDETKKQFVIVSKNTLQDYSKSMRIMGVVLGNTTEANQMADYWDKIISSISAKTDAIATSNRLNVYHCASGSVYATVGKDTIMASVVRIAGGNNLGDQISDVSNHDNETITVSMDQILKWDPDVVVVNNSKQYQEIMSSPEWKVVKAVKNGRVYCQLKYGRIDGLNTLPGLIWYNAILTASGDLSAMDAYYKESQNFYQLFFKYNITKDELNLKQ</sequence>
<name>A0A2U3JWT6_9FIRM</name>
<dbReference type="SUPFAM" id="SSF53807">
    <property type="entry name" value="Helical backbone' metal receptor"/>
    <property type="match status" value="1"/>
</dbReference>
<dbReference type="PANTHER" id="PTHR30535">
    <property type="entry name" value="VITAMIN B12-BINDING PROTEIN"/>
    <property type="match status" value="1"/>
</dbReference>
<evidence type="ECO:0000256" key="1">
    <source>
        <dbReference type="ARBA" id="ARBA00008814"/>
    </source>
</evidence>
<dbReference type="EMBL" id="OMOF01000013">
    <property type="protein sequence ID" value="SPF31903.1"/>
    <property type="molecule type" value="Genomic_DNA"/>
</dbReference>
<dbReference type="Gene3D" id="1.20.58.2180">
    <property type="match status" value="1"/>
</dbReference>
<dbReference type="PANTHER" id="PTHR30535:SF34">
    <property type="entry name" value="MOLYBDATE-BINDING PROTEIN MOLA"/>
    <property type="match status" value="1"/>
</dbReference>
<dbReference type="Gene3D" id="3.40.50.1980">
    <property type="entry name" value="Nitrogenase molybdenum iron protein domain"/>
    <property type="match status" value="2"/>
</dbReference>
<protein>
    <recommendedName>
        <fullName evidence="2">Fe/B12 periplasmic-binding domain-containing protein</fullName>
    </recommendedName>
</protein>
<evidence type="ECO:0000313" key="4">
    <source>
        <dbReference type="Proteomes" id="UP000238916"/>
    </source>
</evidence>